<comment type="caution">
    <text evidence="6">The sequence shown here is derived from an EMBL/GenBank/DDBJ whole genome shotgun (WGS) entry which is preliminary data.</text>
</comment>
<keyword evidence="2 6" id="KW-0808">Transferase</keyword>
<dbReference type="SUPFAM" id="SSF48452">
    <property type="entry name" value="TPR-like"/>
    <property type="match status" value="1"/>
</dbReference>
<feature type="domain" description="O-GlcNAc transferase C-terminal" evidence="5">
    <location>
        <begin position="419"/>
        <end position="603"/>
    </location>
</feature>
<dbReference type="GO" id="GO:0016740">
    <property type="term" value="F:transferase activity"/>
    <property type="evidence" value="ECO:0007669"/>
    <property type="project" value="UniProtKB-KW"/>
</dbReference>
<organism evidence="6 7">
    <name type="scientific">Rhizobium halophytocola</name>
    <dbReference type="NCBI Taxonomy" id="735519"/>
    <lineage>
        <taxon>Bacteria</taxon>
        <taxon>Pseudomonadati</taxon>
        <taxon>Pseudomonadota</taxon>
        <taxon>Alphaproteobacteria</taxon>
        <taxon>Hyphomicrobiales</taxon>
        <taxon>Rhizobiaceae</taxon>
        <taxon>Rhizobium/Agrobacterium group</taxon>
        <taxon>Rhizobium</taxon>
    </lineage>
</organism>
<evidence type="ECO:0000313" key="6">
    <source>
        <dbReference type="EMBL" id="MBP1849955.1"/>
    </source>
</evidence>
<dbReference type="SUPFAM" id="SSF53756">
    <property type="entry name" value="UDP-Glycosyltransferase/glycogen phosphorylase"/>
    <property type="match status" value="1"/>
</dbReference>
<reference evidence="6 7" key="1">
    <citation type="submission" date="2021-03" db="EMBL/GenBank/DDBJ databases">
        <title>Genomic Encyclopedia of Type Strains, Phase IV (KMG-IV): sequencing the most valuable type-strain genomes for metagenomic binning, comparative biology and taxonomic classification.</title>
        <authorList>
            <person name="Goeker M."/>
        </authorList>
    </citation>
    <scope>NUCLEOTIDE SEQUENCE [LARGE SCALE GENOMIC DNA]</scope>
    <source>
        <strain evidence="6 7">DSM 21600</strain>
    </source>
</reference>
<dbReference type="PANTHER" id="PTHR44366:SF1">
    <property type="entry name" value="UDP-N-ACETYLGLUCOSAMINE--PEPTIDE N-ACETYLGLUCOSAMINYLTRANSFERASE 110 KDA SUBUNIT"/>
    <property type="match status" value="1"/>
</dbReference>
<keyword evidence="3" id="KW-0677">Repeat</keyword>
<evidence type="ECO:0000256" key="3">
    <source>
        <dbReference type="ARBA" id="ARBA00022737"/>
    </source>
</evidence>
<dbReference type="Pfam" id="PF13844">
    <property type="entry name" value="Glyco_transf_41"/>
    <property type="match status" value="2"/>
</dbReference>
<evidence type="ECO:0000313" key="7">
    <source>
        <dbReference type="Proteomes" id="UP000759443"/>
    </source>
</evidence>
<gene>
    <name evidence="6" type="ORF">J2Z17_001376</name>
</gene>
<proteinExistence type="predicted"/>
<feature type="domain" description="O-GlcNAc transferase C-terminal" evidence="5">
    <location>
        <begin position="252"/>
        <end position="404"/>
    </location>
</feature>
<dbReference type="PANTHER" id="PTHR44366">
    <property type="entry name" value="UDP-N-ACETYLGLUCOSAMINE--PEPTIDE N-ACETYLGLUCOSAMINYLTRANSFERASE 110 KDA SUBUNIT"/>
    <property type="match status" value="1"/>
</dbReference>
<dbReference type="InterPro" id="IPR011990">
    <property type="entry name" value="TPR-like_helical_dom_sf"/>
</dbReference>
<name>A0ABS4DWA1_9HYPH</name>
<dbReference type="InterPro" id="IPR029489">
    <property type="entry name" value="OGT/SEC/SPY_C"/>
</dbReference>
<evidence type="ECO:0000256" key="1">
    <source>
        <dbReference type="ARBA" id="ARBA00004922"/>
    </source>
</evidence>
<dbReference type="EMBL" id="JAGGJU010000003">
    <property type="protein sequence ID" value="MBP1849955.1"/>
    <property type="molecule type" value="Genomic_DNA"/>
</dbReference>
<dbReference type="Proteomes" id="UP000759443">
    <property type="component" value="Unassembled WGS sequence"/>
</dbReference>
<evidence type="ECO:0000259" key="5">
    <source>
        <dbReference type="Pfam" id="PF13844"/>
    </source>
</evidence>
<evidence type="ECO:0000256" key="2">
    <source>
        <dbReference type="ARBA" id="ARBA00022679"/>
    </source>
</evidence>
<comment type="pathway">
    <text evidence="1">Protein modification; protein glycosylation.</text>
</comment>
<dbReference type="RefSeq" id="WP_209943450.1">
    <property type="nucleotide sequence ID" value="NZ_JAGGJU010000003.1"/>
</dbReference>
<sequence length="630" mass="69522">MQDIFATARAAYDGARYEEAISLLAPMLAETPDWQPVALLGETFDRLGMAAEAAEVFEMAAARPDAETHYLLQRAARLQLASGRRDKAMALAARLRRIDPADTVAAEVLAEAMPAAVLSSRKVETVDDLIASDDPERLLKAVGLIAEDQRDRRNLTLFSRLRSHFPEDPFIRAALLASARYFQAYDILTREEPLLRRAVEKDAAAVLAGETPYQNLLWCGDEALNALATNVSGLEPPASDASARRRAMPHHWGEKIRIGYLSNDFWDDHATMRLFQSVLTAHDSARFEVTLFCYTNARFVGFDGGGRADWGRIVRLEKLSDQAAADAIRAAGIDILVDLKGHSADSRSRLMNRPLAPVHVAWLGFPGTGVNVDCDYVIGDPVVLPQTAQAHYREAFCRLPESYQPNDPHRRPLPDPLPRETLGLPADAVVFANFCSPRKNSLESMALWARVLQRCESAVYWMMVDGDAEQASTRRHFASLGIDPARILFAPKMAYHAHLARAQAADACLDTFPYNGHTTTSDMLWAGVPVVTKRGTNFASRVSESLLKAIGLPELVADDAEGFIDLCAALASDRARIAELKQRLAANRMSTPLFDADRFCRHLEQAYGTMTERAKAGLEPQAFDVEALPR</sequence>
<keyword evidence="4" id="KW-0802">TPR repeat</keyword>
<dbReference type="Gene3D" id="3.40.50.2000">
    <property type="entry name" value="Glycogen Phosphorylase B"/>
    <property type="match status" value="1"/>
</dbReference>
<protein>
    <submittedName>
        <fullName evidence="6">O-linked N-acetylglucosamine transferase (SPINDLY family)</fullName>
    </submittedName>
</protein>
<dbReference type="InterPro" id="IPR037919">
    <property type="entry name" value="OGT"/>
</dbReference>
<evidence type="ECO:0000256" key="4">
    <source>
        <dbReference type="ARBA" id="ARBA00022803"/>
    </source>
</evidence>
<keyword evidence="7" id="KW-1185">Reference proteome</keyword>
<dbReference type="Gene3D" id="3.40.50.11380">
    <property type="match status" value="1"/>
</dbReference>
<dbReference type="Gene3D" id="1.25.40.10">
    <property type="entry name" value="Tetratricopeptide repeat domain"/>
    <property type="match status" value="1"/>
</dbReference>
<accession>A0ABS4DWA1</accession>